<dbReference type="Pfam" id="PF02096">
    <property type="entry name" value="60KD_IMP"/>
    <property type="match status" value="1"/>
</dbReference>
<dbReference type="OrthoDB" id="9780552at2"/>
<dbReference type="HAMAP" id="MF_01811">
    <property type="entry name" value="YidC_type2"/>
    <property type="match status" value="1"/>
</dbReference>
<keyword evidence="9" id="KW-0564">Palmitate</keyword>
<feature type="compositionally biased region" description="Basic and acidic residues" evidence="13">
    <location>
        <begin position="259"/>
        <end position="268"/>
    </location>
</feature>
<dbReference type="PANTHER" id="PTHR12428">
    <property type="entry name" value="OXA1"/>
    <property type="match status" value="1"/>
</dbReference>
<evidence type="ECO:0000256" key="4">
    <source>
        <dbReference type="ARBA" id="ARBA00022692"/>
    </source>
</evidence>
<dbReference type="NCBIfam" id="TIGR03592">
    <property type="entry name" value="yidC_oxa1_cterm"/>
    <property type="match status" value="1"/>
</dbReference>
<dbReference type="RefSeq" id="WP_138403769.1">
    <property type="nucleotide sequence ID" value="NZ_VBSP01000004.1"/>
</dbReference>
<organism evidence="15 16">
    <name type="scientific">Ruoffia tabacinasalis</name>
    <dbReference type="NCBI Taxonomy" id="87458"/>
    <lineage>
        <taxon>Bacteria</taxon>
        <taxon>Bacillati</taxon>
        <taxon>Bacillota</taxon>
        <taxon>Bacilli</taxon>
        <taxon>Lactobacillales</taxon>
        <taxon>Aerococcaceae</taxon>
        <taxon>Ruoffia</taxon>
    </lineage>
</organism>
<keyword evidence="2 12" id="KW-0813">Transport</keyword>
<keyword evidence="6 12" id="KW-0653">Protein transport</keyword>
<feature type="region of interest" description="Disordered" evidence="13">
    <location>
        <begin position="259"/>
        <end position="278"/>
    </location>
</feature>
<keyword evidence="3 12" id="KW-1003">Cell membrane</keyword>
<proteinExistence type="inferred from homology"/>
<feature type="transmembrane region" description="Helical" evidence="12">
    <location>
        <begin position="131"/>
        <end position="152"/>
    </location>
</feature>
<reference evidence="15 16" key="1">
    <citation type="submission" date="2019-05" db="EMBL/GenBank/DDBJ databases">
        <title>The metagenome of a microbial culture collection derived from dairy environment covers the genomic content of the human microbiome.</title>
        <authorList>
            <person name="Roder T."/>
            <person name="Wuthrich D."/>
            <person name="Sattari Z."/>
            <person name="Von Ah U."/>
            <person name="Bar C."/>
            <person name="Ronchi F."/>
            <person name="Macpherson A.J."/>
            <person name="Ganal-Vonarburg S.C."/>
            <person name="Bruggmann R."/>
            <person name="Vergeres G."/>
        </authorList>
    </citation>
    <scope>NUCLEOTIDE SEQUENCE [LARGE SCALE GENOMIC DNA]</scope>
    <source>
        <strain evidence="15 16">FAM 24227</strain>
    </source>
</reference>
<evidence type="ECO:0000313" key="15">
    <source>
        <dbReference type="EMBL" id="TLQ49059.1"/>
    </source>
</evidence>
<protein>
    <recommendedName>
        <fullName evidence="12">Membrane protein insertase YidC</fullName>
    </recommendedName>
    <alternativeName>
        <fullName evidence="12">Foldase YidC</fullName>
    </alternativeName>
    <alternativeName>
        <fullName evidence="12">Membrane integrase YidC</fullName>
    </alternativeName>
    <alternativeName>
        <fullName evidence="12">Membrane protein YidC</fullName>
    </alternativeName>
</protein>
<evidence type="ECO:0000256" key="9">
    <source>
        <dbReference type="ARBA" id="ARBA00023139"/>
    </source>
</evidence>
<evidence type="ECO:0000256" key="11">
    <source>
        <dbReference type="ARBA" id="ARBA00023288"/>
    </source>
</evidence>
<comment type="caution">
    <text evidence="15">The sequence shown here is derived from an EMBL/GenBank/DDBJ whole genome shotgun (WGS) entry which is preliminary data.</text>
</comment>
<evidence type="ECO:0000256" key="8">
    <source>
        <dbReference type="ARBA" id="ARBA00023136"/>
    </source>
</evidence>
<feature type="transmembrane region" description="Helical" evidence="12">
    <location>
        <begin position="56"/>
        <end position="80"/>
    </location>
</feature>
<evidence type="ECO:0000256" key="12">
    <source>
        <dbReference type="HAMAP-Rule" id="MF_01811"/>
    </source>
</evidence>
<dbReference type="AlphaFoldDB" id="A0A5R9EIE0"/>
<dbReference type="GO" id="GO:0032977">
    <property type="term" value="F:membrane insertase activity"/>
    <property type="evidence" value="ECO:0007669"/>
    <property type="project" value="InterPro"/>
</dbReference>
<dbReference type="InterPro" id="IPR028055">
    <property type="entry name" value="YidC/Oxa/ALB_C"/>
</dbReference>
<evidence type="ECO:0000256" key="10">
    <source>
        <dbReference type="ARBA" id="ARBA00023186"/>
    </source>
</evidence>
<evidence type="ECO:0000259" key="14">
    <source>
        <dbReference type="Pfam" id="PF02096"/>
    </source>
</evidence>
<dbReference type="GO" id="GO:0005886">
    <property type="term" value="C:plasma membrane"/>
    <property type="evidence" value="ECO:0007669"/>
    <property type="project" value="UniProtKB-SubCell"/>
</dbReference>
<dbReference type="InterPro" id="IPR047196">
    <property type="entry name" value="YidC_ALB_C"/>
</dbReference>
<feature type="compositionally biased region" description="Basic residues" evidence="13">
    <location>
        <begin position="269"/>
        <end position="278"/>
    </location>
</feature>
<evidence type="ECO:0000313" key="16">
    <source>
        <dbReference type="Proteomes" id="UP000306420"/>
    </source>
</evidence>
<evidence type="ECO:0000256" key="7">
    <source>
        <dbReference type="ARBA" id="ARBA00022989"/>
    </source>
</evidence>
<name>A0A5R9EIE0_9LACT</name>
<comment type="similarity">
    <text evidence="12">Belongs to the OXA1/ALB3/YidC family. Type 2 subfamily.</text>
</comment>
<evidence type="ECO:0000256" key="3">
    <source>
        <dbReference type="ARBA" id="ARBA00022475"/>
    </source>
</evidence>
<dbReference type="PRINTS" id="PR00701">
    <property type="entry name" value="60KDINNERMP"/>
</dbReference>
<dbReference type="Proteomes" id="UP000306420">
    <property type="component" value="Unassembled WGS sequence"/>
</dbReference>
<gene>
    <name evidence="12 15" type="primary">yidC</name>
    <name evidence="15" type="ORF">FEZ33_02240</name>
</gene>
<comment type="subcellular location">
    <subcellularLocation>
        <location evidence="1 12">Cell membrane</location>
        <topology evidence="1 12">Multi-pass membrane protein</topology>
    </subcellularLocation>
</comment>
<dbReference type="EMBL" id="VBSP01000004">
    <property type="protein sequence ID" value="TLQ49059.1"/>
    <property type="molecule type" value="Genomic_DNA"/>
</dbReference>
<dbReference type="GO" id="GO:0015031">
    <property type="term" value="P:protein transport"/>
    <property type="evidence" value="ECO:0007669"/>
    <property type="project" value="UniProtKB-KW"/>
</dbReference>
<keyword evidence="10 12" id="KW-0143">Chaperone</keyword>
<evidence type="ECO:0000256" key="1">
    <source>
        <dbReference type="ARBA" id="ARBA00004651"/>
    </source>
</evidence>
<comment type="function">
    <text evidence="12">Required for the insertion and/or proper folding and/or complex formation of integral membrane proteins into the membrane. Involved in integration of membrane proteins that insert both dependently and independently of the Sec translocase complex, as well as at least some lipoproteins.</text>
</comment>
<feature type="domain" description="Membrane insertase YidC/Oxa/ALB C-terminal" evidence="14">
    <location>
        <begin position="61"/>
        <end position="243"/>
    </location>
</feature>
<keyword evidence="4 12" id="KW-0812">Transmembrane</keyword>
<keyword evidence="7 12" id="KW-1133">Transmembrane helix</keyword>
<dbReference type="CDD" id="cd20070">
    <property type="entry name" value="5TM_YidC_Alb3"/>
    <property type="match status" value="1"/>
</dbReference>
<evidence type="ECO:0000256" key="5">
    <source>
        <dbReference type="ARBA" id="ARBA00022729"/>
    </source>
</evidence>
<sequence>MKKYNKWLKVLVLLGFVVFLTACGSTQEAVNAESTGLWDRYIIYNLSQLILWLSNLFGGSYPLGIAVFTIIIRALLLPLFQMQIKTQRKTQELQPELDAIKAKYPNKDRASMEAMQEEQQALMQDRGVNQFAGCLPMLIQLPVMMALYQAILRTEELRQGNFLWMNLGQPDPYFVLPVIAALLTFATTYFSMKSNPVQNTMTKSMTFVSPLMILLIGFTLPSAIALYWVISNAFTLAQTFIFNNPYKIIAEREAKAEAEKEKQRELKRQLRRATSKKK</sequence>
<keyword evidence="11 12" id="KW-0449">Lipoprotein</keyword>
<evidence type="ECO:0000256" key="2">
    <source>
        <dbReference type="ARBA" id="ARBA00022448"/>
    </source>
</evidence>
<evidence type="ECO:0000256" key="6">
    <source>
        <dbReference type="ARBA" id="ARBA00022927"/>
    </source>
</evidence>
<dbReference type="GO" id="GO:0051205">
    <property type="term" value="P:protein insertion into membrane"/>
    <property type="evidence" value="ECO:0007669"/>
    <property type="project" value="TreeGrafter"/>
</dbReference>
<dbReference type="PANTHER" id="PTHR12428:SF65">
    <property type="entry name" value="CYTOCHROME C OXIDASE ASSEMBLY PROTEIN COX18, MITOCHONDRIAL"/>
    <property type="match status" value="1"/>
</dbReference>
<dbReference type="InterPro" id="IPR001708">
    <property type="entry name" value="YidC/ALB3/OXA1/COX18"/>
</dbReference>
<feature type="transmembrane region" description="Helical" evidence="12">
    <location>
        <begin position="172"/>
        <end position="190"/>
    </location>
</feature>
<dbReference type="PROSITE" id="PS51257">
    <property type="entry name" value="PROKAR_LIPOPROTEIN"/>
    <property type="match status" value="1"/>
</dbReference>
<feature type="transmembrane region" description="Helical" evidence="12">
    <location>
        <begin position="211"/>
        <end position="230"/>
    </location>
</feature>
<dbReference type="InterPro" id="IPR023060">
    <property type="entry name" value="YidC/YidC1/YidC2_Firmicutes"/>
</dbReference>
<evidence type="ECO:0000256" key="13">
    <source>
        <dbReference type="SAM" id="MobiDB-lite"/>
    </source>
</evidence>
<keyword evidence="5 12" id="KW-0732">Signal</keyword>
<accession>A0A5R9EIE0</accession>
<keyword evidence="8 12" id="KW-0472">Membrane</keyword>